<feature type="domain" description="O-antigen ligase-related" evidence="6">
    <location>
        <begin position="214"/>
        <end position="323"/>
    </location>
</feature>
<feature type="transmembrane region" description="Helical" evidence="5">
    <location>
        <begin position="324"/>
        <end position="344"/>
    </location>
</feature>
<keyword evidence="4 5" id="KW-0472">Membrane</keyword>
<feature type="transmembrane region" description="Helical" evidence="5">
    <location>
        <begin position="211"/>
        <end position="242"/>
    </location>
</feature>
<feature type="transmembrane region" description="Helical" evidence="5">
    <location>
        <begin position="133"/>
        <end position="153"/>
    </location>
</feature>
<dbReference type="GO" id="GO:0016020">
    <property type="term" value="C:membrane"/>
    <property type="evidence" value="ECO:0007669"/>
    <property type="project" value="UniProtKB-SubCell"/>
</dbReference>
<keyword evidence="2 5" id="KW-0812">Transmembrane</keyword>
<feature type="transmembrane region" description="Helical" evidence="5">
    <location>
        <begin position="365"/>
        <end position="384"/>
    </location>
</feature>
<evidence type="ECO:0000256" key="1">
    <source>
        <dbReference type="ARBA" id="ARBA00004141"/>
    </source>
</evidence>
<evidence type="ECO:0000256" key="4">
    <source>
        <dbReference type="ARBA" id="ARBA00023136"/>
    </source>
</evidence>
<evidence type="ECO:0000259" key="6">
    <source>
        <dbReference type="Pfam" id="PF04932"/>
    </source>
</evidence>
<dbReference type="AlphaFoldDB" id="A0A6S6I5F1"/>
<evidence type="ECO:0000256" key="3">
    <source>
        <dbReference type="ARBA" id="ARBA00022989"/>
    </source>
</evidence>
<sequence length="393" mass="45519">MKIMEVLSMEKTGKKNYKYLMIFIAMIPTLSDWNYKVINFGDVMIVIALFILLLLYKEKVFNFSKSYLLKTIMILSLLNVLFHYFFNDGYYLNKGLVYLSKLSVFLLFISCAFAFITDVGLNDEFVRINTKIASIICLIGIIISILLVCGSDIPQNYIWHFTRSDIKSYTYVGKNIIRMRSLFSEPSYLGIYLNLVISVSLFRKNSRKPNLFSISFLCCGVILTFSFSAILTLLIIFLLFLFKNRKKILENKKMIFLAILICSLLVVVFSDQIYQTIFLRMKIFLSGSDTSTNNRLIGSWQYINPKNILFGNGFGSTPAIWNNIAYVISDLGLIGFIPLLGIFYKLICKNKYLAFMLITFSFQRGGYMNSYYWFSLLMIFIYSFEKTPFIKGN</sequence>
<dbReference type="Pfam" id="PF04932">
    <property type="entry name" value="Wzy_C"/>
    <property type="match status" value="1"/>
</dbReference>
<reference evidence="7" key="1">
    <citation type="submission" date="2020-02" db="EMBL/GenBank/DDBJ databases">
        <title>Development of a multiplex PCR-based assay for rapid serotyping of Erysipelothrix species.</title>
        <authorList>
            <person name="Shimoji Y."/>
            <person name="Shiraiwa K."/>
            <person name="Tominaga H."/>
            <person name="Nishikawa S."/>
            <person name="Eguchi M."/>
            <person name="Hikono H."/>
            <person name="Ogawa Y."/>
        </authorList>
    </citation>
    <scope>NUCLEOTIDE SEQUENCE</scope>
    <source>
        <strain evidence="7">Bano 107</strain>
    </source>
</reference>
<feature type="transmembrane region" description="Helical" evidence="5">
    <location>
        <begin position="37"/>
        <end position="55"/>
    </location>
</feature>
<name>A0A6S6I5F1_9FIRM</name>
<keyword evidence="3 5" id="KW-1133">Transmembrane helix</keyword>
<proteinExistence type="predicted"/>
<feature type="transmembrane region" description="Helical" evidence="5">
    <location>
        <begin position="254"/>
        <end position="274"/>
    </location>
</feature>
<feature type="transmembrane region" description="Helical" evidence="5">
    <location>
        <begin position="98"/>
        <end position="121"/>
    </location>
</feature>
<evidence type="ECO:0000313" key="7">
    <source>
        <dbReference type="EMBL" id="BCB22805.1"/>
    </source>
</evidence>
<evidence type="ECO:0000256" key="2">
    <source>
        <dbReference type="ARBA" id="ARBA00022692"/>
    </source>
</evidence>
<feature type="transmembrane region" description="Helical" evidence="5">
    <location>
        <begin position="67"/>
        <end position="86"/>
    </location>
</feature>
<evidence type="ECO:0000256" key="5">
    <source>
        <dbReference type="SAM" id="Phobius"/>
    </source>
</evidence>
<dbReference type="InterPro" id="IPR007016">
    <property type="entry name" value="O-antigen_ligase-rel_domated"/>
</dbReference>
<accession>A0A6S6I5F1</accession>
<dbReference type="EMBL" id="LC528615">
    <property type="protein sequence ID" value="BCB22805.1"/>
    <property type="molecule type" value="Genomic_DNA"/>
</dbReference>
<organism evidence="7">
    <name type="scientific">Erysipelothrix tonsillarum</name>
    <dbReference type="NCBI Taxonomy" id="38402"/>
    <lineage>
        <taxon>Bacteria</taxon>
        <taxon>Bacillati</taxon>
        <taxon>Bacillota</taxon>
        <taxon>Erysipelotrichia</taxon>
        <taxon>Erysipelotrichales</taxon>
        <taxon>Erysipelotrichaceae</taxon>
        <taxon>Erysipelothrix</taxon>
    </lineage>
</organism>
<comment type="subcellular location">
    <subcellularLocation>
        <location evidence="1">Membrane</location>
        <topology evidence="1">Multi-pass membrane protein</topology>
    </subcellularLocation>
</comment>
<protein>
    <recommendedName>
        <fullName evidence="6">O-antigen ligase-related domain-containing protein</fullName>
    </recommendedName>
</protein>